<keyword evidence="1" id="KW-0863">Zinc-finger</keyword>
<protein>
    <submittedName>
        <fullName evidence="4">Uncharacterized mitochondrial protein AtMg00810-like</fullName>
    </submittedName>
</protein>
<dbReference type="PANTHER" id="PTHR11439">
    <property type="entry name" value="GAG-POL-RELATED RETROTRANSPOSON"/>
    <property type="match status" value="1"/>
</dbReference>
<evidence type="ECO:0000256" key="2">
    <source>
        <dbReference type="SAM" id="MobiDB-lite"/>
    </source>
</evidence>
<evidence type="ECO:0000256" key="1">
    <source>
        <dbReference type="PROSITE-ProRule" id="PRU00047"/>
    </source>
</evidence>
<dbReference type="PANTHER" id="PTHR11439:SF495">
    <property type="entry name" value="REVERSE TRANSCRIPTASE, RNA-DEPENDENT DNA POLYMERASE-RELATED"/>
    <property type="match status" value="1"/>
</dbReference>
<dbReference type="EMBL" id="BKCJ010144622">
    <property type="protein sequence ID" value="GEY00055.1"/>
    <property type="molecule type" value="Genomic_DNA"/>
</dbReference>
<dbReference type="PROSITE" id="PS50158">
    <property type="entry name" value="ZF_CCHC"/>
    <property type="match status" value="1"/>
</dbReference>
<dbReference type="Pfam" id="PF00098">
    <property type="entry name" value="zf-CCHC"/>
    <property type="match status" value="1"/>
</dbReference>
<feature type="compositionally biased region" description="Basic and acidic residues" evidence="2">
    <location>
        <begin position="276"/>
        <end position="289"/>
    </location>
</feature>
<dbReference type="GO" id="GO:0008270">
    <property type="term" value="F:zinc ion binding"/>
    <property type="evidence" value="ECO:0007669"/>
    <property type="project" value="UniProtKB-KW"/>
</dbReference>
<dbReference type="Gene3D" id="4.10.60.10">
    <property type="entry name" value="Zinc finger, CCHC-type"/>
    <property type="match status" value="1"/>
</dbReference>
<gene>
    <name evidence="4" type="ORF">Tci_372029</name>
</gene>
<feature type="compositionally biased region" description="Basic and acidic residues" evidence="2">
    <location>
        <begin position="477"/>
        <end position="487"/>
    </location>
</feature>
<sequence>NLKIYEAKVKSSSISSQTTHNITFVSSNNSESINESINAIPSVSTASSRAPVSTLPNQIDADDLEKMDLKWKMAMLTMRARRFLKRTERNLGANGTAAIGFDMSKVKCYNCHRRGHFARECRSPGDNRNKEATKIPFLIEVSTSNALVSQCDAIGGYDWKLHSHESDKSVPKIPENDRYKLGKGYRVVPPPYTGTFIPSKPDLVFDDALNASESVANMVTVVSSTNKPSKDMSKTHRPDAPIIKDWTSDSKDETKNESVPKQKEPSFVPTSKQVKTPKESVKKVEHSKQAETLGQSIKSLEGNLHQALKDKGVIDCDYSRHMTGNISFLLDFEEINKEYDSFRGNPKGGKISGKVNTAFYVQNRVSVTKPHNKTPYELLHGRSPSIGFMRPFGCLVTIVNTLDPLGKFDGNADEGFLVRYSINSKGFRETVSTQQYVLRPLWSTGSQDPHNTDDDDSFDVKENDNDVHVSANGSAKSDSKKHDEKAKRDAKRKSLVNAVSAPVTAARPNPTNSTNSFNTTILFETVVSPNFRIAGKSSFVDPSKYPDDPDMPELEDIVYSDDEEDVGAEADLSNLEKNISVSPIPTTRVHKDHHVTQIIGDLTSAPQTRSLTRTVKEQGFEDSDYPDKVYKVVKALYGLHQAPRAWYLKGKLHLDLWYPRDSPFNLVAYSDSDYVGASLDRKSTTGGCQFLGCRLISLQCKEQTVIATSSTEAEYVAAASYCAQVLWIQNQLLDYGHFNTAVSYKLMLFGLTKDVAGFDQIIDFLNAHTIQYDLVVNPTIYVSCIKQFWAMAIIKKVNDAIQLRALIDIKKVVVTEDVIRRDLHLDDVDGVECLLNEEIFSEPACMGYEKPLPKLTFFKAFFSTQWKFLIHSLVKCVSAKRTAWNEFSCFMASAVIYFAIGMDCAKNQLKTKQYQHKIRNQKKNPDQKAVFSKLSYIEDQKTKIQKEEEVEVSTAPTSPSPTNAPSPPPQDPIPTSPQAQPSTPHAFPPQEQPSSTTDSSMSLLNTLMETCATLSNKVAELEQDKHTQALEILMLKKRVKKLEKRKKSRRTHQNRGKIEAIEVDKDITLWDVETQVDMDAELQRRLDQDVSAATKDVSAAEPNVFDDEEVTMAMA</sequence>
<feature type="compositionally biased region" description="Basic and acidic residues" evidence="2">
    <location>
        <begin position="246"/>
        <end position="264"/>
    </location>
</feature>
<dbReference type="SUPFAM" id="SSF57756">
    <property type="entry name" value="Retrovirus zinc finger-like domains"/>
    <property type="match status" value="1"/>
</dbReference>
<dbReference type="SMART" id="SM00343">
    <property type="entry name" value="ZnF_C2HC"/>
    <property type="match status" value="1"/>
</dbReference>
<feature type="non-terminal residue" evidence="4">
    <location>
        <position position="1"/>
    </location>
</feature>
<keyword evidence="1" id="KW-0862">Zinc</keyword>
<dbReference type="InterPro" id="IPR036875">
    <property type="entry name" value="Znf_CCHC_sf"/>
</dbReference>
<feature type="region of interest" description="Disordered" evidence="2">
    <location>
        <begin position="224"/>
        <end position="294"/>
    </location>
</feature>
<keyword evidence="1" id="KW-0479">Metal-binding</keyword>
<organism evidence="4">
    <name type="scientific">Tanacetum cinerariifolium</name>
    <name type="common">Dalmatian daisy</name>
    <name type="synonym">Chrysanthemum cinerariifolium</name>
    <dbReference type="NCBI Taxonomy" id="118510"/>
    <lineage>
        <taxon>Eukaryota</taxon>
        <taxon>Viridiplantae</taxon>
        <taxon>Streptophyta</taxon>
        <taxon>Embryophyta</taxon>
        <taxon>Tracheophyta</taxon>
        <taxon>Spermatophyta</taxon>
        <taxon>Magnoliopsida</taxon>
        <taxon>eudicotyledons</taxon>
        <taxon>Gunneridae</taxon>
        <taxon>Pentapetalae</taxon>
        <taxon>asterids</taxon>
        <taxon>campanulids</taxon>
        <taxon>Asterales</taxon>
        <taxon>Asteraceae</taxon>
        <taxon>Asteroideae</taxon>
        <taxon>Anthemideae</taxon>
        <taxon>Anthemidinae</taxon>
        <taxon>Tanacetum</taxon>
    </lineage>
</organism>
<comment type="caution">
    <text evidence="4">The sequence shown here is derived from an EMBL/GenBank/DDBJ whole genome shotgun (WGS) entry which is preliminary data.</text>
</comment>
<accession>A0A699HES5</accession>
<reference evidence="4" key="1">
    <citation type="journal article" date="2019" name="Sci. Rep.">
        <title>Draft genome of Tanacetum cinerariifolium, the natural source of mosquito coil.</title>
        <authorList>
            <person name="Yamashiro T."/>
            <person name="Shiraishi A."/>
            <person name="Satake H."/>
            <person name="Nakayama K."/>
        </authorList>
    </citation>
    <scope>NUCLEOTIDE SEQUENCE</scope>
</reference>
<feature type="region of interest" description="Disordered" evidence="2">
    <location>
        <begin position="442"/>
        <end position="516"/>
    </location>
</feature>
<feature type="compositionally biased region" description="Basic and acidic residues" evidence="2">
    <location>
        <begin position="228"/>
        <end position="239"/>
    </location>
</feature>
<feature type="compositionally biased region" description="Pro residues" evidence="2">
    <location>
        <begin position="958"/>
        <end position="975"/>
    </location>
</feature>
<feature type="domain" description="CCHC-type" evidence="3">
    <location>
        <begin position="107"/>
        <end position="123"/>
    </location>
</feature>
<name>A0A699HES5_TANCI</name>
<proteinExistence type="predicted"/>
<dbReference type="InterPro" id="IPR001878">
    <property type="entry name" value="Znf_CCHC"/>
</dbReference>
<dbReference type="AlphaFoldDB" id="A0A699HES5"/>
<evidence type="ECO:0000259" key="3">
    <source>
        <dbReference type="PROSITE" id="PS50158"/>
    </source>
</evidence>
<feature type="region of interest" description="Disordered" evidence="2">
    <location>
        <begin position="942"/>
        <end position="999"/>
    </location>
</feature>
<evidence type="ECO:0000313" key="4">
    <source>
        <dbReference type="EMBL" id="GEY00055.1"/>
    </source>
</evidence>
<feature type="compositionally biased region" description="Basic and acidic residues" evidence="2">
    <location>
        <begin position="458"/>
        <end position="467"/>
    </location>
</feature>
<dbReference type="GO" id="GO:0003676">
    <property type="term" value="F:nucleic acid binding"/>
    <property type="evidence" value="ECO:0007669"/>
    <property type="project" value="InterPro"/>
</dbReference>
<dbReference type="CDD" id="cd09272">
    <property type="entry name" value="RNase_HI_RT_Ty1"/>
    <property type="match status" value="1"/>
</dbReference>